<dbReference type="GO" id="GO:0032259">
    <property type="term" value="P:methylation"/>
    <property type="evidence" value="ECO:0007669"/>
    <property type="project" value="UniProtKB-KW"/>
</dbReference>
<sequence>MYDATHTSSMIPDKKLIKLRFEKAAATYEQQAVVQARVAARLLNLLQKIVPELKPADVLEIGCCTGLLTEKTLTRFPGIEHFTLCDLVASFEQHVCRRIGTHAHKLTFLPGDIEVVPLPDRYDLIISSSTLHWVHDLPGLCAKLHGHLYPDSILAFSLYGTDNLREIRTIAGKGLNYRTLDQLRNVVAERFDVLAAGETRETLWYTDPVAVLQHLRATGVNSIGQQAWTRRQIATFITDYTARFSGAQGVCLTYHPMFIVARPKR</sequence>
<dbReference type="InterPro" id="IPR050602">
    <property type="entry name" value="Malonyl-ACP_OMT"/>
</dbReference>
<dbReference type="NCBIfam" id="TIGR02072">
    <property type="entry name" value="BioC"/>
    <property type="match status" value="1"/>
</dbReference>
<dbReference type="PANTHER" id="PTHR13090:SF1">
    <property type="entry name" value="ARGININE-HYDROXYLASE NDUFAF5, MITOCHONDRIAL"/>
    <property type="match status" value="1"/>
</dbReference>
<dbReference type="InterPro" id="IPR029063">
    <property type="entry name" value="SAM-dependent_MTases_sf"/>
</dbReference>
<protein>
    <recommendedName>
        <fullName evidence="3 8">Malonyl-[acyl-carrier protein] O-methyltransferase</fullName>
        <shortName evidence="8">Malonyl-ACP O-methyltransferase</shortName>
        <ecNumber evidence="3 8">2.1.1.197</ecNumber>
    </recommendedName>
    <alternativeName>
        <fullName evidence="8">Biotin synthesis protein BioC</fullName>
    </alternativeName>
</protein>
<dbReference type="AlphaFoldDB" id="A0A7T5VBW8"/>
<dbReference type="Proteomes" id="UP000596092">
    <property type="component" value="Chromosome"/>
</dbReference>
<evidence type="ECO:0000313" key="11">
    <source>
        <dbReference type="Proteomes" id="UP000596092"/>
    </source>
</evidence>
<reference evidence="10 11" key="1">
    <citation type="submission" date="2020-05" db="EMBL/GenBank/DDBJ databases">
        <title>Complete genome of Desulfobulbus oligotrophicus.</title>
        <authorList>
            <person name="Podar M."/>
        </authorList>
    </citation>
    <scope>NUCLEOTIDE SEQUENCE [LARGE SCALE GENOMIC DNA]</scope>
    <source>
        <strain evidence="10 11">Prop6</strain>
    </source>
</reference>
<dbReference type="InterPro" id="IPR013216">
    <property type="entry name" value="Methyltransf_11"/>
</dbReference>
<evidence type="ECO:0000256" key="6">
    <source>
        <dbReference type="ARBA" id="ARBA00022691"/>
    </source>
</evidence>
<comment type="similarity">
    <text evidence="8">Belongs to the methyltransferase superfamily.</text>
</comment>
<dbReference type="InterPro" id="IPR011814">
    <property type="entry name" value="BioC"/>
</dbReference>
<dbReference type="GO" id="GO:0102130">
    <property type="term" value="F:malonyl-CoA methyltransferase activity"/>
    <property type="evidence" value="ECO:0007669"/>
    <property type="project" value="UniProtKB-EC"/>
</dbReference>
<gene>
    <name evidence="8 10" type="primary">bioC</name>
    <name evidence="10" type="ORF">HP555_03900</name>
</gene>
<dbReference type="GO" id="GO:0010340">
    <property type="term" value="F:carboxyl-O-methyltransferase activity"/>
    <property type="evidence" value="ECO:0007669"/>
    <property type="project" value="UniProtKB-UniRule"/>
</dbReference>
<dbReference type="GO" id="GO:0009102">
    <property type="term" value="P:biotin biosynthetic process"/>
    <property type="evidence" value="ECO:0007669"/>
    <property type="project" value="UniProtKB-UniRule"/>
</dbReference>
<dbReference type="EC" id="2.1.1.197" evidence="3 8"/>
<dbReference type="PANTHER" id="PTHR13090">
    <property type="entry name" value="ARGININE-HYDROXYLASE NDUFAF5, MITOCHONDRIAL"/>
    <property type="match status" value="1"/>
</dbReference>
<keyword evidence="11" id="KW-1185">Reference proteome</keyword>
<dbReference type="RefSeq" id="WP_199263884.1">
    <property type="nucleotide sequence ID" value="NZ_CP054140.1"/>
</dbReference>
<dbReference type="GO" id="GO:0008757">
    <property type="term" value="F:S-adenosylmethionine-dependent methyltransferase activity"/>
    <property type="evidence" value="ECO:0007669"/>
    <property type="project" value="InterPro"/>
</dbReference>
<evidence type="ECO:0000256" key="1">
    <source>
        <dbReference type="ARBA" id="ARBA00000852"/>
    </source>
</evidence>
<dbReference type="HAMAP" id="MF_00835">
    <property type="entry name" value="BioC"/>
    <property type="match status" value="1"/>
</dbReference>
<dbReference type="KEGG" id="dog:HP555_03900"/>
<proteinExistence type="inferred from homology"/>
<evidence type="ECO:0000256" key="2">
    <source>
        <dbReference type="ARBA" id="ARBA00004746"/>
    </source>
</evidence>
<evidence type="ECO:0000256" key="8">
    <source>
        <dbReference type="HAMAP-Rule" id="MF_00835"/>
    </source>
</evidence>
<accession>A0A7T5VBW8</accession>
<keyword evidence="6 8" id="KW-0949">S-adenosyl-L-methionine</keyword>
<evidence type="ECO:0000259" key="9">
    <source>
        <dbReference type="Pfam" id="PF08241"/>
    </source>
</evidence>
<evidence type="ECO:0000256" key="7">
    <source>
        <dbReference type="ARBA" id="ARBA00022756"/>
    </source>
</evidence>
<name>A0A7T5VBW8_9BACT</name>
<feature type="domain" description="Methyltransferase type 11" evidence="9">
    <location>
        <begin position="59"/>
        <end position="156"/>
    </location>
</feature>
<evidence type="ECO:0000256" key="3">
    <source>
        <dbReference type="ARBA" id="ARBA00012327"/>
    </source>
</evidence>
<keyword evidence="5 8" id="KW-0808">Transferase</keyword>
<evidence type="ECO:0000313" key="10">
    <source>
        <dbReference type="EMBL" id="QQG65068.1"/>
    </source>
</evidence>
<evidence type="ECO:0000256" key="4">
    <source>
        <dbReference type="ARBA" id="ARBA00022603"/>
    </source>
</evidence>
<organism evidence="10 11">
    <name type="scientific">Desulfobulbus oligotrophicus</name>
    <dbReference type="NCBI Taxonomy" id="1909699"/>
    <lineage>
        <taxon>Bacteria</taxon>
        <taxon>Pseudomonadati</taxon>
        <taxon>Thermodesulfobacteriota</taxon>
        <taxon>Desulfobulbia</taxon>
        <taxon>Desulfobulbales</taxon>
        <taxon>Desulfobulbaceae</taxon>
        <taxon>Desulfobulbus</taxon>
    </lineage>
</organism>
<dbReference type="SUPFAM" id="SSF53335">
    <property type="entry name" value="S-adenosyl-L-methionine-dependent methyltransferases"/>
    <property type="match status" value="1"/>
</dbReference>
<dbReference type="Gene3D" id="3.40.50.150">
    <property type="entry name" value="Vaccinia Virus protein VP39"/>
    <property type="match status" value="1"/>
</dbReference>
<dbReference type="Pfam" id="PF08241">
    <property type="entry name" value="Methyltransf_11"/>
    <property type="match status" value="1"/>
</dbReference>
<comment type="catalytic activity">
    <reaction evidence="1 8">
        <text>malonyl-[ACP] + S-adenosyl-L-methionine = malonyl-[ACP] methyl ester + S-adenosyl-L-homocysteine</text>
        <dbReference type="Rhea" id="RHEA:17105"/>
        <dbReference type="Rhea" id="RHEA-COMP:9623"/>
        <dbReference type="Rhea" id="RHEA-COMP:9954"/>
        <dbReference type="ChEBI" id="CHEBI:57856"/>
        <dbReference type="ChEBI" id="CHEBI:59789"/>
        <dbReference type="ChEBI" id="CHEBI:78449"/>
        <dbReference type="ChEBI" id="CHEBI:78845"/>
        <dbReference type="EC" id="2.1.1.197"/>
    </reaction>
</comment>
<dbReference type="EMBL" id="CP054140">
    <property type="protein sequence ID" value="QQG65068.1"/>
    <property type="molecule type" value="Genomic_DNA"/>
</dbReference>
<keyword evidence="4 8" id="KW-0489">Methyltransferase</keyword>
<keyword evidence="7 8" id="KW-0093">Biotin biosynthesis</keyword>
<comment type="pathway">
    <text evidence="2 8">Cofactor biosynthesis; biotin biosynthesis.</text>
</comment>
<comment type="function">
    <text evidence="8">Converts the free carboxyl group of a malonyl-thioester to its methyl ester by transfer of a methyl group from S-adenosyl-L-methionine (SAM). It allows to synthesize pimeloyl-ACP via the fatty acid synthetic pathway.</text>
</comment>
<evidence type="ECO:0000256" key="5">
    <source>
        <dbReference type="ARBA" id="ARBA00022679"/>
    </source>
</evidence>
<dbReference type="CDD" id="cd02440">
    <property type="entry name" value="AdoMet_MTases"/>
    <property type="match status" value="1"/>
</dbReference>
<dbReference type="UniPathway" id="UPA00078"/>